<keyword evidence="5" id="KW-0456">Lyase</keyword>
<feature type="modified residue" description="N6-(pyridoxal phosphate)lysine" evidence="6">
    <location>
        <position position="378"/>
    </location>
</feature>
<evidence type="ECO:0000256" key="4">
    <source>
        <dbReference type="ARBA" id="ARBA00022898"/>
    </source>
</evidence>
<dbReference type="GO" id="GO:0005737">
    <property type="term" value="C:cytoplasm"/>
    <property type="evidence" value="ECO:0007669"/>
    <property type="project" value="TreeGrafter"/>
</dbReference>
<evidence type="ECO:0000256" key="5">
    <source>
        <dbReference type="ARBA" id="ARBA00023239"/>
    </source>
</evidence>
<keyword evidence="4 6" id="KW-0663">Pyridoxal phosphate</keyword>
<comment type="caution">
    <text evidence="8">The sequence shown here is derived from an EMBL/GenBank/DDBJ whole genome shotgun (WGS) entry which is preliminary data.</text>
</comment>
<dbReference type="InterPro" id="IPR015421">
    <property type="entry name" value="PyrdxlP-dep_Trfase_major"/>
</dbReference>
<evidence type="ECO:0000256" key="3">
    <source>
        <dbReference type="ARBA" id="ARBA00022793"/>
    </source>
</evidence>
<dbReference type="EMBL" id="JWZX01000828">
    <property type="protein sequence ID" value="KOO35541.1"/>
    <property type="molecule type" value="Genomic_DNA"/>
</dbReference>
<evidence type="ECO:0000313" key="8">
    <source>
        <dbReference type="EMBL" id="KOO35541.1"/>
    </source>
</evidence>
<accession>A0A0M0K9L3</accession>
<dbReference type="Pfam" id="PF00282">
    <property type="entry name" value="Pyridoxal_deC"/>
    <property type="match status" value="1"/>
</dbReference>
<evidence type="ECO:0000256" key="2">
    <source>
        <dbReference type="ARBA" id="ARBA00009533"/>
    </source>
</evidence>
<comment type="cofactor">
    <cofactor evidence="1 6">
        <name>pyridoxal 5'-phosphate</name>
        <dbReference type="ChEBI" id="CHEBI:597326"/>
    </cofactor>
</comment>
<evidence type="ECO:0000256" key="6">
    <source>
        <dbReference type="PIRSR" id="PIRSR602129-50"/>
    </source>
</evidence>
<dbReference type="PRINTS" id="PR00800">
    <property type="entry name" value="YHDCRBOXLASE"/>
</dbReference>
<dbReference type="PANTHER" id="PTHR11999:SF70">
    <property type="entry name" value="MIP05841P"/>
    <property type="match status" value="1"/>
</dbReference>
<name>A0A0M0K9L3_9EUKA</name>
<dbReference type="GO" id="GO:0006520">
    <property type="term" value="P:amino acid metabolic process"/>
    <property type="evidence" value="ECO:0007669"/>
    <property type="project" value="InterPro"/>
</dbReference>
<reference evidence="9" key="1">
    <citation type="journal article" date="2015" name="PLoS Genet.">
        <title>Genome Sequence and Transcriptome Analyses of Chrysochromulina tobin: Metabolic Tools for Enhanced Algal Fitness in the Prominent Order Prymnesiales (Haptophyceae).</title>
        <authorList>
            <person name="Hovde B.T."/>
            <person name="Deodato C.R."/>
            <person name="Hunsperger H.M."/>
            <person name="Ryken S.A."/>
            <person name="Yost W."/>
            <person name="Jha R.K."/>
            <person name="Patterson J."/>
            <person name="Monnat R.J. Jr."/>
            <person name="Barlow S.B."/>
            <person name="Starkenburg S.R."/>
            <person name="Cattolico R.A."/>
        </authorList>
    </citation>
    <scope>NUCLEOTIDE SEQUENCE</scope>
    <source>
        <strain evidence="9">CCMP291</strain>
    </source>
</reference>
<proteinExistence type="inferred from homology"/>
<dbReference type="Gene3D" id="1.20.1340.10">
    <property type="entry name" value="dopa decarboxylase, N-terminal domain"/>
    <property type="match status" value="1"/>
</dbReference>
<dbReference type="GO" id="GO:0016831">
    <property type="term" value="F:carboxy-lyase activity"/>
    <property type="evidence" value="ECO:0007669"/>
    <property type="project" value="UniProtKB-KW"/>
</dbReference>
<keyword evidence="7" id="KW-1133">Transmembrane helix</keyword>
<dbReference type="OrthoDB" id="639767at2759"/>
<keyword evidence="7" id="KW-0812">Transmembrane</keyword>
<keyword evidence="7" id="KW-0472">Membrane</keyword>
<protein>
    <submittedName>
        <fullName evidence="8">Tyrosine decarboxylase</fullName>
    </submittedName>
</protein>
<dbReference type="InterPro" id="IPR015424">
    <property type="entry name" value="PyrdxlP-dep_Trfase"/>
</dbReference>
<dbReference type="AlphaFoldDB" id="A0A0M0K9L3"/>
<gene>
    <name evidence="8" type="ORF">Ctob_009379</name>
</gene>
<evidence type="ECO:0000256" key="1">
    <source>
        <dbReference type="ARBA" id="ARBA00001933"/>
    </source>
</evidence>
<dbReference type="SUPFAM" id="SSF53383">
    <property type="entry name" value="PLP-dependent transferases"/>
    <property type="match status" value="1"/>
</dbReference>
<dbReference type="InterPro" id="IPR010977">
    <property type="entry name" value="Aromatic_deC"/>
</dbReference>
<feature type="transmembrane region" description="Helical" evidence="7">
    <location>
        <begin position="20"/>
        <end position="39"/>
    </location>
</feature>
<evidence type="ECO:0000256" key="7">
    <source>
        <dbReference type="SAM" id="Phobius"/>
    </source>
</evidence>
<dbReference type="Proteomes" id="UP000037460">
    <property type="component" value="Unassembled WGS sequence"/>
</dbReference>
<dbReference type="PANTHER" id="PTHR11999">
    <property type="entry name" value="GROUP II PYRIDOXAL-5-PHOSPHATE DECARBOXYLASE"/>
    <property type="match status" value="1"/>
</dbReference>
<keyword evidence="9" id="KW-1185">Reference proteome</keyword>
<dbReference type="GO" id="GO:0030170">
    <property type="term" value="F:pyridoxal phosphate binding"/>
    <property type="evidence" value="ECO:0007669"/>
    <property type="project" value="InterPro"/>
</dbReference>
<keyword evidence="3" id="KW-0210">Decarboxylase</keyword>
<dbReference type="GO" id="GO:0019752">
    <property type="term" value="P:carboxylic acid metabolic process"/>
    <property type="evidence" value="ECO:0007669"/>
    <property type="project" value="InterPro"/>
</dbReference>
<dbReference type="Gene3D" id="3.90.1150.10">
    <property type="entry name" value="Aspartate Aminotransferase, domain 1"/>
    <property type="match status" value="1"/>
</dbReference>
<organism evidence="8 9">
    <name type="scientific">Chrysochromulina tobinii</name>
    <dbReference type="NCBI Taxonomy" id="1460289"/>
    <lineage>
        <taxon>Eukaryota</taxon>
        <taxon>Haptista</taxon>
        <taxon>Haptophyta</taxon>
        <taxon>Prymnesiophyceae</taxon>
        <taxon>Prymnesiales</taxon>
        <taxon>Chrysochromulinaceae</taxon>
        <taxon>Chrysochromulina</taxon>
    </lineage>
</organism>
<sequence length="675" mass="72672">MASLSVSPGGTLELRLPLRVVLLSAGSAAIAWTLALGLYTRRRGRYAPATSSEDFVRSGVAILRWLTNYRSRTCRQLPIVSTVAPNYLRDSLPATAPEEPEPFSNILSDLSEKILPGLTHWENSASFFAYFKPHSSYPAVLGELVCAGLNVMGFDWIASPACTELEVVTLDWLGKLLQLPERFLSCSAGPGGAVIQGSAGEAAIVILLAATRRAQSRRAAASRSAGAPLLGGAGATADACTGAAADDVGRSRCVVYCSDQTHAIIKKACMVLGLRCRALPTSVETGFTLRGEVLAAAIDADLADLAENWLPVAVVGTSGTTTSCAFDPLDELADVCTPRGLWLHVDAAYGGAYACLDEVRPLFAGLERCDSFCVNAHKKLLVPFDLAALYVADRRPLLHALSLTPEYLRNDASESGAVVDYEHWQLGLGRRFRALKLWFVMRRFGASGVRAHVRAGMVLARRFADLVATSEVFELAAPPSLSLVCFRLMHARVPHGSEDDDALHMEFLARAKARNVFIIRSRLGGRLILRFACGGIEQTVQEVERAFEILRAVARDWMASTMMTFRDVAQHFGNSIAANNYPAAFELLTPEAQAVYSPESLKAAVASMTCAAPGGIQEVEVIEEGILEDWPAKQPGDVASVYVALTGAGFAEAVAVIVVQRNCNLLIRHLEWGRP</sequence>
<dbReference type="Gene3D" id="3.40.640.10">
    <property type="entry name" value="Type I PLP-dependent aspartate aminotransferase-like (Major domain)"/>
    <property type="match status" value="1"/>
</dbReference>
<evidence type="ECO:0000313" key="9">
    <source>
        <dbReference type="Proteomes" id="UP000037460"/>
    </source>
</evidence>
<dbReference type="InterPro" id="IPR002129">
    <property type="entry name" value="PyrdxlP-dep_de-COase"/>
</dbReference>
<dbReference type="InterPro" id="IPR015422">
    <property type="entry name" value="PyrdxlP-dep_Trfase_small"/>
</dbReference>
<comment type="similarity">
    <text evidence="2">Belongs to the group II decarboxylase family.</text>
</comment>